<dbReference type="Gene3D" id="1.10.1220.10">
    <property type="entry name" value="Met repressor-like"/>
    <property type="match status" value="1"/>
</dbReference>
<dbReference type="InterPro" id="IPR013321">
    <property type="entry name" value="Arc_rbn_hlx_hlx"/>
</dbReference>
<dbReference type="InterPro" id="IPR010985">
    <property type="entry name" value="Ribbon_hlx_hlx"/>
</dbReference>
<sequence length="58" mass="6776">MSVAGNKKRVFITLDLNILEQLEFLAEKKGVNKSSLISFWISDEYERVKNSEKKDEKK</sequence>
<dbReference type="SUPFAM" id="SSF47598">
    <property type="entry name" value="Ribbon-helix-helix"/>
    <property type="match status" value="1"/>
</dbReference>
<accession>A0A6N2XTL8</accession>
<name>A0A6N2XTL8_9FIRM</name>
<protein>
    <submittedName>
        <fullName evidence="1">Ribbon-helix-helix domain-containing protein</fullName>
    </submittedName>
</protein>
<dbReference type="EMBL" id="JAQLKE010000035">
    <property type="protein sequence ID" value="MDB7085261.1"/>
    <property type="molecule type" value="Genomic_DNA"/>
</dbReference>
<gene>
    <name evidence="2" type="ORF">CRLFYP8_00526</name>
    <name evidence="1" type="ORF">PM738_15760</name>
</gene>
<dbReference type="GeneID" id="64196477"/>
<proteinExistence type="predicted"/>
<evidence type="ECO:0000313" key="2">
    <source>
        <dbReference type="EMBL" id="VYT57821.1"/>
    </source>
</evidence>
<dbReference type="RefSeq" id="WP_008792796.1">
    <property type="nucleotide sequence ID" value="NZ_AP031443.1"/>
</dbReference>
<dbReference type="GO" id="GO:0006355">
    <property type="term" value="P:regulation of DNA-templated transcription"/>
    <property type="evidence" value="ECO:0007669"/>
    <property type="project" value="InterPro"/>
</dbReference>
<dbReference type="AlphaFoldDB" id="A0A6N2XTL8"/>
<reference evidence="1" key="2">
    <citation type="submission" date="2023-01" db="EMBL/GenBank/DDBJ databases">
        <title>Human gut microbiome strain richness.</title>
        <authorList>
            <person name="Chen-Liaw A."/>
        </authorList>
    </citation>
    <scope>NUCLEOTIDE SEQUENCE</scope>
    <source>
        <strain evidence="1">1001217st2_G6_1001217B_191108</strain>
    </source>
</reference>
<dbReference type="Proteomes" id="UP001211987">
    <property type="component" value="Unassembled WGS sequence"/>
</dbReference>
<dbReference type="EMBL" id="CACRTL010000003">
    <property type="protein sequence ID" value="VYT57821.1"/>
    <property type="molecule type" value="Genomic_DNA"/>
</dbReference>
<evidence type="ECO:0000313" key="1">
    <source>
        <dbReference type="EMBL" id="MDB7085261.1"/>
    </source>
</evidence>
<organism evidence="2">
    <name type="scientific">Thomasclavelia ramosa</name>
    <dbReference type="NCBI Taxonomy" id="1547"/>
    <lineage>
        <taxon>Bacteria</taxon>
        <taxon>Bacillati</taxon>
        <taxon>Bacillota</taxon>
        <taxon>Erysipelotrichia</taxon>
        <taxon>Erysipelotrichales</taxon>
        <taxon>Coprobacillaceae</taxon>
        <taxon>Thomasclavelia</taxon>
    </lineage>
</organism>
<reference evidence="2" key="1">
    <citation type="submission" date="2019-11" db="EMBL/GenBank/DDBJ databases">
        <authorList>
            <person name="Feng L."/>
        </authorList>
    </citation>
    <scope>NUCLEOTIDE SEQUENCE</scope>
    <source>
        <strain evidence="2">CramosumLFYP8</strain>
    </source>
</reference>
<dbReference type="CDD" id="cd21631">
    <property type="entry name" value="RHH_CopG_NikR-like"/>
    <property type="match status" value="1"/>
</dbReference>